<dbReference type="PANTHER" id="PTHR42954:SF2">
    <property type="entry name" value="FE(2+) TRANSPORT PROTEIN A"/>
    <property type="match status" value="1"/>
</dbReference>
<evidence type="ECO:0000313" key="3">
    <source>
        <dbReference type="EMBL" id="AKJ64852.1"/>
    </source>
</evidence>
<organism evidence="3 4">
    <name type="scientific">Kiritimatiella glycovorans</name>
    <dbReference type="NCBI Taxonomy" id="1307763"/>
    <lineage>
        <taxon>Bacteria</taxon>
        <taxon>Pseudomonadati</taxon>
        <taxon>Kiritimatiellota</taxon>
        <taxon>Kiritimatiellia</taxon>
        <taxon>Kiritimatiellales</taxon>
        <taxon>Kiritimatiellaceae</taxon>
        <taxon>Kiritimatiella</taxon>
    </lineage>
</organism>
<dbReference type="AlphaFoldDB" id="A0A0G3EHH9"/>
<reference evidence="3 4" key="2">
    <citation type="journal article" date="2016" name="ISME J.">
        <title>Characterization of the first cultured representative of Verrucomicrobia subdivision 5 indicates the proposal of a novel phylum.</title>
        <authorList>
            <person name="Spring S."/>
            <person name="Bunk B."/>
            <person name="Sproer C."/>
            <person name="Schumann P."/>
            <person name="Rohde M."/>
            <person name="Tindall B.J."/>
            <person name="Klenk H.P."/>
        </authorList>
    </citation>
    <scope>NUCLEOTIDE SEQUENCE [LARGE SCALE GENOMIC DNA]</scope>
    <source>
        <strain evidence="3 4">L21-Fru-AB</strain>
    </source>
</reference>
<keyword evidence="4" id="KW-1185">Reference proteome</keyword>
<evidence type="ECO:0000313" key="4">
    <source>
        <dbReference type="Proteomes" id="UP000035268"/>
    </source>
</evidence>
<name>A0A0G3EHH9_9BACT</name>
<reference evidence="4" key="1">
    <citation type="submission" date="2015-02" db="EMBL/GenBank/DDBJ databases">
        <title>Description and complete genome sequence of the first cultured representative of the subdivision 5 of the Verrucomicrobia phylum.</title>
        <authorList>
            <person name="Spring S."/>
            <person name="Bunk B."/>
            <person name="Sproer C."/>
            <person name="Klenk H.-P."/>
        </authorList>
    </citation>
    <scope>NUCLEOTIDE SEQUENCE [LARGE SCALE GENOMIC DNA]</scope>
    <source>
        <strain evidence="4">L21-Fru-AB</strain>
    </source>
</reference>
<evidence type="ECO:0000259" key="2">
    <source>
        <dbReference type="SMART" id="SM00899"/>
    </source>
</evidence>
<dbReference type="SUPFAM" id="SSF50037">
    <property type="entry name" value="C-terminal domain of transcriptional repressors"/>
    <property type="match status" value="1"/>
</dbReference>
<dbReference type="EMBL" id="CP010904">
    <property type="protein sequence ID" value="AKJ64852.1"/>
    <property type="molecule type" value="Genomic_DNA"/>
</dbReference>
<evidence type="ECO:0000256" key="1">
    <source>
        <dbReference type="ARBA" id="ARBA00023004"/>
    </source>
</evidence>
<dbReference type="InterPro" id="IPR052713">
    <property type="entry name" value="FeoA"/>
</dbReference>
<proteinExistence type="predicted"/>
<dbReference type="InterPro" id="IPR007167">
    <property type="entry name" value="Fe-transptr_FeoA-like"/>
</dbReference>
<dbReference type="PANTHER" id="PTHR42954">
    <property type="entry name" value="FE(2+) TRANSPORT PROTEIN A"/>
    <property type="match status" value="1"/>
</dbReference>
<dbReference type="Proteomes" id="UP000035268">
    <property type="component" value="Chromosome"/>
</dbReference>
<gene>
    <name evidence="3" type="primary">feoA</name>
    <name evidence="3" type="ORF">L21SP4_01609</name>
</gene>
<dbReference type="SMART" id="SM00899">
    <property type="entry name" value="FeoA"/>
    <property type="match status" value="1"/>
</dbReference>
<protein>
    <submittedName>
        <fullName evidence="3">Ferrous iron transport protein A</fullName>
    </submittedName>
</protein>
<dbReference type="Pfam" id="PF04023">
    <property type="entry name" value="FeoA"/>
    <property type="match status" value="1"/>
</dbReference>
<dbReference type="KEGG" id="vbl:L21SP4_01609"/>
<dbReference type="InterPro" id="IPR038157">
    <property type="entry name" value="FeoA_core_dom"/>
</dbReference>
<sequence length="78" mass="8648">MKIRDMQPGQTGKVTAFTGTDKAYRHKLLRMGLRKGVEFKLVRKAPMGDPVEVEINGSNLTLRKAEADVVDVEVVIGH</sequence>
<feature type="domain" description="Ferrous iron transporter FeoA-like" evidence="2">
    <location>
        <begin position="1"/>
        <end position="74"/>
    </location>
</feature>
<dbReference type="GO" id="GO:0046914">
    <property type="term" value="F:transition metal ion binding"/>
    <property type="evidence" value="ECO:0007669"/>
    <property type="project" value="InterPro"/>
</dbReference>
<dbReference type="STRING" id="1307763.L21SP4_01609"/>
<dbReference type="RefSeq" id="WP_052882140.1">
    <property type="nucleotide sequence ID" value="NZ_CP010904.1"/>
</dbReference>
<keyword evidence="1" id="KW-0408">Iron</keyword>
<dbReference type="InterPro" id="IPR008988">
    <property type="entry name" value="Transcriptional_repressor_C"/>
</dbReference>
<dbReference type="OrthoDB" id="9811076at2"/>
<dbReference type="Gene3D" id="2.30.30.90">
    <property type="match status" value="1"/>
</dbReference>
<accession>A0A0G3EHH9</accession>